<dbReference type="Proteomes" id="UP000465812">
    <property type="component" value="Chromosome"/>
</dbReference>
<dbReference type="InterPro" id="IPR032466">
    <property type="entry name" value="Metal_Hydrolase"/>
</dbReference>
<keyword evidence="3" id="KW-0378">Hydrolase</keyword>
<evidence type="ECO:0000313" key="2">
    <source>
        <dbReference type="EMBL" id="BBY38102.1"/>
    </source>
</evidence>
<evidence type="ECO:0000259" key="1">
    <source>
        <dbReference type="Pfam" id="PF01979"/>
    </source>
</evidence>
<dbReference type="EMBL" id="AP022590">
    <property type="protein sequence ID" value="BBY38102.1"/>
    <property type="molecule type" value="Genomic_DNA"/>
</dbReference>
<dbReference type="InterPro" id="IPR006680">
    <property type="entry name" value="Amidohydro-rel"/>
</dbReference>
<organism evidence="3 4">
    <name type="scientific">Mycobacterium mantenii</name>
    <dbReference type="NCBI Taxonomy" id="560555"/>
    <lineage>
        <taxon>Bacteria</taxon>
        <taxon>Bacillati</taxon>
        <taxon>Actinomycetota</taxon>
        <taxon>Actinomycetes</taxon>
        <taxon>Mycobacteriales</taxon>
        <taxon>Mycobacteriaceae</taxon>
        <taxon>Mycobacterium</taxon>
        <taxon>Mycobacterium avium complex (MAC)</taxon>
    </lineage>
</organism>
<gene>
    <name evidence="3" type="ORF">BST30_15575</name>
    <name evidence="2" type="ORF">MMAN_22360</name>
</gene>
<dbReference type="SUPFAM" id="SSF51556">
    <property type="entry name" value="Metallo-dependent hydrolases"/>
    <property type="match status" value="1"/>
</dbReference>
<dbReference type="Gene3D" id="2.30.40.10">
    <property type="entry name" value="Urease, subunit C, domain 1"/>
    <property type="match status" value="1"/>
</dbReference>
<dbReference type="RefSeq" id="WP_083095911.1">
    <property type="nucleotide sequence ID" value="NZ_AP022590.1"/>
</dbReference>
<evidence type="ECO:0000313" key="5">
    <source>
        <dbReference type="Proteomes" id="UP000465812"/>
    </source>
</evidence>
<dbReference type="AlphaFoldDB" id="A0A1X0FUC8"/>
<keyword evidence="5" id="KW-1185">Reference proteome</keyword>
<dbReference type="PANTHER" id="PTHR43135:SF3">
    <property type="entry name" value="ALPHA-D-RIBOSE 1-METHYLPHOSPHONATE 5-TRIPHOSPHATE DIPHOSPHATASE"/>
    <property type="match status" value="1"/>
</dbReference>
<name>A0A1X0FUC8_MYCNT</name>
<dbReference type="CDD" id="cd01299">
    <property type="entry name" value="Met_dep_hydrolase_A"/>
    <property type="match status" value="1"/>
</dbReference>
<dbReference type="GO" id="GO:0016810">
    <property type="term" value="F:hydrolase activity, acting on carbon-nitrogen (but not peptide) bonds"/>
    <property type="evidence" value="ECO:0007669"/>
    <property type="project" value="InterPro"/>
</dbReference>
<protein>
    <submittedName>
        <fullName evidence="3">Amidohydrolase</fullName>
    </submittedName>
</protein>
<evidence type="ECO:0000313" key="3">
    <source>
        <dbReference type="EMBL" id="ORB04890.1"/>
    </source>
</evidence>
<dbReference type="EMBL" id="MVHW01000017">
    <property type="protein sequence ID" value="ORB04890.1"/>
    <property type="molecule type" value="Genomic_DNA"/>
</dbReference>
<dbReference type="InterPro" id="IPR057744">
    <property type="entry name" value="OTAase-like"/>
</dbReference>
<dbReference type="SUPFAM" id="SSF51338">
    <property type="entry name" value="Composite domain of metallo-dependent hydrolases"/>
    <property type="match status" value="1"/>
</dbReference>
<dbReference type="InterPro" id="IPR051781">
    <property type="entry name" value="Metallo-dep_Hydrolase"/>
</dbReference>
<reference evidence="2 5" key="2">
    <citation type="journal article" date="2019" name="Emerg. Microbes Infect.">
        <title>Comprehensive subspecies identification of 175 nontuberculous mycobacteria species based on 7547 genomic profiles.</title>
        <authorList>
            <person name="Matsumoto Y."/>
            <person name="Kinjo T."/>
            <person name="Motooka D."/>
            <person name="Nabeya D."/>
            <person name="Jung N."/>
            <person name="Uechi K."/>
            <person name="Horii T."/>
            <person name="Iida T."/>
            <person name="Fujita J."/>
            <person name="Nakamura S."/>
        </authorList>
    </citation>
    <scope>NUCLEOTIDE SEQUENCE [LARGE SCALE GENOMIC DNA]</scope>
    <source>
        <strain evidence="2 5">JCM 18113</strain>
    </source>
</reference>
<dbReference type="Gene3D" id="3.20.20.140">
    <property type="entry name" value="Metal-dependent hydrolases"/>
    <property type="match status" value="1"/>
</dbReference>
<proteinExistence type="predicted"/>
<dbReference type="InterPro" id="IPR011059">
    <property type="entry name" value="Metal-dep_hydrolase_composite"/>
</dbReference>
<dbReference type="STRING" id="560555.BST30_15575"/>
<reference evidence="2" key="3">
    <citation type="submission" date="2020-02" db="EMBL/GenBank/DDBJ databases">
        <authorList>
            <person name="Matsumoto Y."/>
            <person name="Motooka D."/>
            <person name="Nakamura S."/>
        </authorList>
    </citation>
    <scope>NUCLEOTIDE SEQUENCE</scope>
    <source>
        <strain evidence="2">JCM 18113</strain>
    </source>
</reference>
<sequence>MSAAVVLRADRWVDIDVGIVRSPAVVVVVGDRITAMNPSDLPAVATEIDLGDVTLCPGLMDMKVNFFIGGPGQTNLPAPMCGVQEDPVYRAYRAAANARTTLLAGFTTVRNVGLIGKTGGSLVDVALARAIEEGWAEGPRLIPAGHAITPGAGDVALGTLEPIAPRTMPISLKEGVASGVSDVRESVRYQICNGAKVIKVVASDGAMTDRASFGAPHYCDDELDAIVDEARRAGITVAAHAIGDKAVEACILSGVDCIEYGYLAAEKTIEMMVDCGVFLVSATCLMKALDGDRTGAGRQQTAADVFPAAKAMLTEAIEAGVKIACGTDAPAIPHGENAQELVALVSRGMSPMQALRAATLTSAELIGANTELGRLAPGYLADIIAVPGNPRVDVTTMQDVCFVMKDGRIHKMPSVAATNFDSDADWYTDTAPRPLRLLPHAK</sequence>
<dbReference type="Pfam" id="PF01979">
    <property type="entry name" value="Amidohydro_1"/>
    <property type="match status" value="1"/>
</dbReference>
<dbReference type="Proteomes" id="UP000192760">
    <property type="component" value="Unassembled WGS sequence"/>
</dbReference>
<accession>A0A1X0FUC8</accession>
<reference evidence="3 4" key="1">
    <citation type="submission" date="2017-02" db="EMBL/GenBank/DDBJ databases">
        <title>The new phylogeny of genus Mycobacterium.</title>
        <authorList>
            <person name="Tortoli E."/>
            <person name="Trovato A."/>
            <person name="Cirillo D.M."/>
        </authorList>
    </citation>
    <scope>NUCLEOTIDE SEQUENCE [LARGE SCALE GENOMIC DNA]</scope>
    <source>
        <strain evidence="3 4">DSM 45255</strain>
    </source>
</reference>
<feature type="domain" description="Amidohydrolase-related" evidence="1">
    <location>
        <begin position="54"/>
        <end position="409"/>
    </location>
</feature>
<evidence type="ECO:0000313" key="4">
    <source>
        <dbReference type="Proteomes" id="UP000192760"/>
    </source>
</evidence>
<dbReference type="PANTHER" id="PTHR43135">
    <property type="entry name" value="ALPHA-D-RIBOSE 1-METHYLPHOSPHONATE 5-TRIPHOSPHATE DIPHOSPHATASE"/>
    <property type="match status" value="1"/>
</dbReference>